<gene>
    <name evidence="1" type="ORF">GETHED_01890</name>
</gene>
<dbReference type="RefSeq" id="WP_285605916.1">
    <property type="nucleotide sequence ID" value="NZ_BSDC01000001.1"/>
</dbReference>
<reference evidence="1" key="1">
    <citation type="journal article" date="2023" name="Antonie Van Leeuwenhoek">
        <title>Mesoterricola silvestris gen. nov., sp. nov., Mesoterricola sediminis sp. nov., Geothrix oryzae sp. nov., Geothrix edaphica sp. nov., Geothrix rubra sp. nov., and Geothrix limicola sp. nov., six novel members of Acidobacteriota isolated from soils.</title>
        <authorList>
            <person name="Itoh H."/>
            <person name="Sugisawa Y."/>
            <person name="Mise K."/>
            <person name="Xu Z."/>
            <person name="Kuniyasu M."/>
            <person name="Ushijima N."/>
            <person name="Kawano K."/>
            <person name="Kobayashi E."/>
            <person name="Shiratori Y."/>
            <person name="Masuda Y."/>
            <person name="Senoo K."/>
        </authorList>
    </citation>
    <scope>NUCLEOTIDE SEQUENCE</scope>
    <source>
        <strain evidence="1">Red802</strain>
    </source>
</reference>
<dbReference type="EMBL" id="BSDC01000001">
    <property type="protein sequence ID" value="GLH65825.1"/>
    <property type="molecule type" value="Genomic_DNA"/>
</dbReference>
<organism evidence="1 2">
    <name type="scientific">Geothrix edaphica</name>
    <dbReference type="NCBI Taxonomy" id="2927976"/>
    <lineage>
        <taxon>Bacteria</taxon>
        <taxon>Pseudomonadati</taxon>
        <taxon>Acidobacteriota</taxon>
        <taxon>Holophagae</taxon>
        <taxon>Holophagales</taxon>
        <taxon>Holophagaceae</taxon>
        <taxon>Geothrix</taxon>
    </lineage>
</organism>
<protein>
    <submittedName>
        <fullName evidence="1">Uncharacterized protein</fullName>
    </submittedName>
</protein>
<keyword evidence="2" id="KW-1185">Reference proteome</keyword>
<evidence type="ECO:0000313" key="1">
    <source>
        <dbReference type="EMBL" id="GLH65825.1"/>
    </source>
</evidence>
<sequence length="86" mass="9952">MSQTIDRPELSPAEWKLIQDLRSLPDAALRDRMQTSLGELLFFFRTPRCQGIGIEGFPCGDPRSSCEDCHQIWDMLDRVAERVRKD</sequence>
<dbReference type="Proteomes" id="UP001165044">
    <property type="component" value="Unassembled WGS sequence"/>
</dbReference>
<accession>A0ABQ5PUQ9</accession>
<name>A0ABQ5PUQ9_9BACT</name>
<proteinExistence type="predicted"/>
<comment type="caution">
    <text evidence="1">The sequence shown here is derived from an EMBL/GenBank/DDBJ whole genome shotgun (WGS) entry which is preliminary data.</text>
</comment>
<evidence type="ECO:0000313" key="2">
    <source>
        <dbReference type="Proteomes" id="UP001165044"/>
    </source>
</evidence>